<evidence type="ECO:0000313" key="2">
    <source>
        <dbReference type="EMBL" id="QDU98717.1"/>
    </source>
</evidence>
<gene>
    <name evidence="2" type="primary">lcfB_7</name>
    <name evidence="2" type="ORF">Pla8534_65900</name>
</gene>
<dbReference type="InterPro" id="IPR020845">
    <property type="entry name" value="AMP-binding_CS"/>
</dbReference>
<dbReference type="PANTHER" id="PTHR43767">
    <property type="entry name" value="LONG-CHAIN-FATTY-ACID--COA LIGASE"/>
    <property type="match status" value="1"/>
</dbReference>
<dbReference type="AlphaFoldDB" id="A0A518E3Q0"/>
<name>A0A518E3Q0_9BACT</name>
<dbReference type="PROSITE" id="PS00455">
    <property type="entry name" value="AMP_BINDING"/>
    <property type="match status" value="1"/>
</dbReference>
<dbReference type="GO" id="GO:0004467">
    <property type="term" value="F:long-chain fatty acid-CoA ligase activity"/>
    <property type="evidence" value="ECO:0007669"/>
    <property type="project" value="UniProtKB-EC"/>
</dbReference>
<evidence type="ECO:0000313" key="3">
    <source>
        <dbReference type="Proteomes" id="UP000317648"/>
    </source>
</evidence>
<keyword evidence="2" id="KW-0436">Ligase</keyword>
<dbReference type="SUPFAM" id="SSF56801">
    <property type="entry name" value="Acetyl-CoA synthetase-like"/>
    <property type="match status" value="1"/>
</dbReference>
<sequence length="556" mass="61042">MPPFFSNVNVGQRLAATACDNPEGVAVAAALPRRGAGPRKYQVRTFAELDQDSNLLAEGLQAHGARRGMRLVLLVKPGVDFISLVFAMFKAGVVTVLIDPGMGRSHLIRCLEEAEPEGFVAISPVQAVRTLLRHRFPKARLNVTVGRRWFWGGPTLAGLRKRTPGAFQAAATKANDEAAIIFTTGSTGPPKGVLFHHGVFDRQADEIRDFYGIAPGEIDLSGFPLFALFNCAMGVTTVVPEMDFTRPADVDPRNILAAARDWKCTQAFGSPALWNSVGRYCQEHDEHLPDLKRVLTAGAPAPPHVLRRVKQIMPPDGEMHTPYGATESLPVASISASEVLGETAAQTEQGAGTCVGRRFPGIDWKVIRIRDEPIPQIDQIEELPAGQIGEIVVTGPVVTRRYVTRTEANAEHKIQDGDRVWHRIGDLGYFDEQERFWFCGRKAHRVITAEGTLYTVCCEAIFNNHPSIYRSALVGVGPRPNQRPVMICEPLPEHRPATEPARQQLIAELQALGSANPLTAGIHEVLLHDSMPVDIRHNAKIFREKLAVWAAKVIQK</sequence>
<dbReference type="EC" id="6.2.1.3" evidence="2"/>
<reference evidence="2 3" key="1">
    <citation type="submission" date="2019-02" db="EMBL/GenBank/DDBJ databases">
        <title>Deep-cultivation of Planctomycetes and their phenomic and genomic characterization uncovers novel biology.</title>
        <authorList>
            <person name="Wiegand S."/>
            <person name="Jogler M."/>
            <person name="Boedeker C."/>
            <person name="Pinto D."/>
            <person name="Vollmers J."/>
            <person name="Rivas-Marin E."/>
            <person name="Kohn T."/>
            <person name="Peeters S.H."/>
            <person name="Heuer A."/>
            <person name="Rast P."/>
            <person name="Oberbeckmann S."/>
            <person name="Bunk B."/>
            <person name="Jeske O."/>
            <person name="Meyerdierks A."/>
            <person name="Storesund J.E."/>
            <person name="Kallscheuer N."/>
            <person name="Luecker S."/>
            <person name="Lage O.M."/>
            <person name="Pohl T."/>
            <person name="Merkel B.J."/>
            <person name="Hornburger P."/>
            <person name="Mueller R.-W."/>
            <person name="Bruemmer F."/>
            <person name="Labrenz M."/>
            <person name="Spormann A.M."/>
            <person name="Op den Camp H."/>
            <person name="Overmann J."/>
            <person name="Amann R."/>
            <person name="Jetten M.S.M."/>
            <person name="Mascher T."/>
            <person name="Medema M.H."/>
            <person name="Devos D.P."/>
            <person name="Kaster A.-K."/>
            <person name="Ovreas L."/>
            <person name="Rohde M."/>
            <person name="Galperin M.Y."/>
            <person name="Jogler C."/>
        </authorList>
    </citation>
    <scope>NUCLEOTIDE SEQUENCE [LARGE SCALE GENOMIC DNA]</scope>
    <source>
        <strain evidence="2 3">Pla85_3_4</strain>
    </source>
</reference>
<keyword evidence="3" id="KW-1185">Reference proteome</keyword>
<dbReference type="NCBIfam" id="NF006754">
    <property type="entry name" value="PRK09274.1"/>
    <property type="match status" value="1"/>
</dbReference>
<dbReference type="InterPro" id="IPR050237">
    <property type="entry name" value="ATP-dep_AMP-bd_enzyme"/>
</dbReference>
<evidence type="ECO:0000259" key="1">
    <source>
        <dbReference type="Pfam" id="PF00501"/>
    </source>
</evidence>
<dbReference type="InterPro" id="IPR000873">
    <property type="entry name" value="AMP-dep_synth/lig_dom"/>
</dbReference>
<organism evidence="2 3">
    <name type="scientific">Lignipirellula cremea</name>
    <dbReference type="NCBI Taxonomy" id="2528010"/>
    <lineage>
        <taxon>Bacteria</taxon>
        <taxon>Pseudomonadati</taxon>
        <taxon>Planctomycetota</taxon>
        <taxon>Planctomycetia</taxon>
        <taxon>Pirellulales</taxon>
        <taxon>Pirellulaceae</taxon>
        <taxon>Lignipirellula</taxon>
    </lineage>
</organism>
<protein>
    <submittedName>
        <fullName evidence="2">Long-chain-fatty-acid--CoA ligase</fullName>
        <ecNumber evidence="2">6.2.1.3</ecNumber>
    </submittedName>
</protein>
<dbReference type="Gene3D" id="3.40.50.12780">
    <property type="entry name" value="N-terminal domain of ligase-like"/>
    <property type="match status" value="1"/>
</dbReference>
<accession>A0A518E3Q0</accession>
<dbReference type="InterPro" id="IPR042099">
    <property type="entry name" value="ANL_N_sf"/>
</dbReference>
<feature type="domain" description="AMP-dependent synthetase/ligase" evidence="1">
    <location>
        <begin position="39"/>
        <end position="402"/>
    </location>
</feature>
<dbReference type="PANTHER" id="PTHR43767:SF1">
    <property type="entry name" value="NONRIBOSOMAL PEPTIDE SYNTHASE PES1 (EUROFUNG)-RELATED"/>
    <property type="match status" value="1"/>
</dbReference>
<dbReference type="Proteomes" id="UP000317648">
    <property type="component" value="Chromosome"/>
</dbReference>
<proteinExistence type="predicted"/>
<dbReference type="Pfam" id="PF00501">
    <property type="entry name" value="AMP-binding"/>
    <property type="match status" value="1"/>
</dbReference>
<dbReference type="EMBL" id="CP036433">
    <property type="protein sequence ID" value="QDU98717.1"/>
    <property type="molecule type" value="Genomic_DNA"/>
</dbReference>
<dbReference type="KEGG" id="lcre:Pla8534_65900"/>
<dbReference type="CDD" id="cd05910">
    <property type="entry name" value="FACL_like_1"/>
    <property type="match status" value="1"/>
</dbReference>
<dbReference type="RefSeq" id="WP_231756460.1">
    <property type="nucleotide sequence ID" value="NZ_CP036433.1"/>
</dbReference>